<evidence type="ECO:0000259" key="1">
    <source>
        <dbReference type="Pfam" id="PF00646"/>
    </source>
</evidence>
<comment type="caution">
    <text evidence="2">The sequence shown here is derived from an EMBL/GenBank/DDBJ whole genome shotgun (WGS) entry which is preliminary data.</text>
</comment>
<dbReference type="SUPFAM" id="SSF52047">
    <property type="entry name" value="RNI-like"/>
    <property type="match status" value="1"/>
</dbReference>
<dbReference type="InterPro" id="IPR055312">
    <property type="entry name" value="FBL15-like"/>
</dbReference>
<accession>A0A6A3AKG3</accession>
<dbReference type="PANTHER" id="PTHR34709:SF57">
    <property type="entry name" value="F-BOX DOMAIN-CONTAINING PROTEIN"/>
    <property type="match status" value="1"/>
</dbReference>
<evidence type="ECO:0000313" key="3">
    <source>
        <dbReference type="Proteomes" id="UP000436088"/>
    </source>
</evidence>
<dbReference type="SMART" id="SM00367">
    <property type="entry name" value="LRR_CC"/>
    <property type="match status" value="3"/>
</dbReference>
<dbReference type="Pfam" id="PF00646">
    <property type="entry name" value="F-box"/>
    <property type="match status" value="1"/>
</dbReference>
<dbReference type="InterPro" id="IPR036047">
    <property type="entry name" value="F-box-like_dom_sf"/>
</dbReference>
<dbReference type="EMBL" id="VEPZ02000992">
    <property type="protein sequence ID" value="KAE8704518.1"/>
    <property type="molecule type" value="Genomic_DNA"/>
</dbReference>
<gene>
    <name evidence="2" type="ORF">F3Y22_tig00110450pilonHSYRG00538</name>
</gene>
<proteinExistence type="predicted"/>
<dbReference type="PANTHER" id="PTHR34709">
    <property type="entry name" value="OS10G0396666 PROTEIN"/>
    <property type="match status" value="1"/>
</dbReference>
<protein>
    <recommendedName>
        <fullName evidence="1">F-box domain-containing protein</fullName>
    </recommendedName>
</protein>
<dbReference type="InterPro" id="IPR032675">
    <property type="entry name" value="LRR_dom_sf"/>
</dbReference>
<name>A0A6A3AKG3_HIBSY</name>
<dbReference type="SUPFAM" id="SSF81383">
    <property type="entry name" value="F-box domain"/>
    <property type="match status" value="1"/>
</dbReference>
<dbReference type="AlphaFoldDB" id="A0A6A3AKG3"/>
<evidence type="ECO:0000313" key="2">
    <source>
        <dbReference type="EMBL" id="KAE8704518.1"/>
    </source>
</evidence>
<dbReference type="Gene3D" id="3.80.10.10">
    <property type="entry name" value="Ribonuclease Inhibitor"/>
    <property type="match status" value="1"/>
</dbReference>
<dbReference type="Proteomes" id="UP000436088">
    <property type="component" value="Unassembled WGS sequence"/>
</dbReference>
<sequence length="346" mass="38640">MKEEASNEMMTLEDFLAESGVVEEKEEIKLHGRNHEGSENWVDPMLHHLVGCLRSFIGETSASSSAAGTSYSSGERDYSIKQCSSISSNNGVFYHNFMSNNESDGHPFDIKVGNEEENEGGLRAEDFEIRMDLTYDLLHMVFSFLDHCNLCNAAIICRQWRLASAHEDFRRYPNATEVNLSGTPSMHLLVMKVVHSLRCPLLKNLSLKRSNMSQAALNCPLLQLLDISACHKLTDATIGSAVTSCPQLESLDMSNYSCVSDETLQEIARSCFVLHVLNSSYCPNISLESVRLPMLMVLKLDNCEGITLALMGAIAYSYILEEMEFASSLRQSKIRALTDHSLNQEM</sequence>
<dbReference type="InterPro" id="IPR006553">
    <property type="entry name" value="Leu-rich_rpt_Cys-con_subtyp"/>
</dbReference>
<feature type="domain" description="F-box" evidence="1">
    <location>
        <begin position="132"/>
        <end position="170"/>
    </location>
</feature>
<organism evidence="2 3">
    <name type="scientific">Hibiscus syriacus</name>
    <name type="common">Rose of Sharon</name>
    <dbReference type="NCBI Taxonomy" id="106335"/>
    <lineage>
        <taxon>Eukaryota</taxon>
        <taxon>Viridiplantae</taxon>
        <taxon>Streptophyta</taxon>
        <taxon>Embryophyta</taxon>
        <taxon>Tracheophyta</taxon>
        <taxon>Spermatophyta</taxon>
        <taxon>Magnoliopsida</taxon>
        <taxon>eudicotyledons</taxon>
        <taxon>Gunneridae</taxon>
        <taxon>Pentapetalae</taxon>
        <taxon>rosids</taxon>
        <taxon>malvids</taxon>
        <taxon>Malvales</taxon>
        <taxon>Malvaceae</taxon>
        <taxon>Malvoideae</taxon>
        <taxon>Hibiscus</taxon>
    </lineage>
</organism>
<reference evidence="2" key="1">
    <citation type="submission" date="2019-09" db="EMBL/GenBank/DDBJ databases">
        <title>Draft genome information of white flower Hibiscus syriacus.</title>
        <authorList>
            <person name="Kim Y.-M."/>
        </authorList>
    </citation>
    <scope>NUCLEOTIDE SEQUENCE [LARGE SCALE GENOMIC DNA]</scope>
    <source>
        <strain evidence="2">YM2019G1</strain>
    </source>
</reference>
<keyword evidence="3" id="KW-1185">Reference proteome</keyword>
<dbReference type="InterPro" id="IPR001810">
    <property type="entry name" value="F-box_dom"/>
</dbReference>